<feature type="region of interest" description="Disordered" evidence="1">
    <location>
        <begin position="184"/>
        <end position="203"/>
    </location>
</feature>
<organism evidence="3 4">
    <name type="scientific">Sphingomonas kaistensis</name>
    <dbReference type="NCBI Taxonomy" id="298708"/>
    <lineage>
        <taxon>Bacteria</taxon>
        <taxon>Pseudomonadati</taxon>
        <taxon>Pseudomonadota</taxon>
        <taxon>Alphaproteobacteria</taxon>
        <taxon>Sphingomonadales</taxon>
        <taxon>Sphingomonadaceae</taxon>
        <taxon>Sphingomonas</taxon>
    </lineage>
</organism>
<proteinExistence type="predicted"/>
<sequence>MSAPIRFLGLAIVAYVGLRTASSALALDPAPAEPAGSAATPVAAAAETTLPPGVPADMGPPPAAGYAQGVGPYAMPPSYPPAYPAAYGAAPYPYMPAAAPYPYPYPAMMAAAATAQRQMRPVYYRVPYPVPMPAYPAPAPTPAMASSFAPAAAAEGYASPVAPIDQWPTIGGTGPVSLAGTATQVTPGWGKRGRNSDGLNPSKAAQRWSVDAWALLRPREGVYRLDDTTGALNPGLAPAGSLGGSQAGMRISWTPLSSLGVHLRASTALLPKGSSARSQQAIGGEGAIGISWKPIKGVPVRLLAERRQRLGAALGGGRDAFALLAESGLYGQPLPFGATLDGYAQAGVVGAHRRDLFADGALTASYPFMPRFAIGGGMWGGIQPGLHRFDAGPRLSYELRPGLRAHLDYRFRVTGNADPRSGPALTLAAGF</sequence>
<evidence type="ECO:0000256" key="1">
    <source>
        <dbReference type="SAM" id="MobiDB-lite"/>
    </source>
</evidence>
<feature type="signal peptide" evidence="2">
    <location>
        <begin position="1"/>
        <end position="26"/>
    </location>
</feature>
<dbReference type="EMBL" id="CP145607">
    <property type="protein sequence ID" value="WWM69534.1"/>
    <property type="molecule type" value="Genomic_DNA"/>
</dbReference>
<reference evidence="3 4" key="1">
    <citation type="submission" date="2024-02" db="EMBL/GenBank/DDBJ databases">
        <title>Full genome sequence of Sphingomonas kaistensis.</title>
        <authorList>
            <person name="Poletto B.L."/>
            <person name="Silva G."/>
            <person name="Galante D."/>
            <person name="Campos K.R."/>
            <person name="Santos M.B.N."/>
            <person name="Sacchi C.T."/>
        </authorList>
    </citation>
    <scope>NUCLEOTIDE SEQUENCE [LARGE SCALE GENOMIC DNA]</scope>
    <source>
        <strain evidence="3 4">MA4R</strain>
    </source>
</reference>
<dbReference type="Proteomes" id="UP001382935">
    <property type="component" value="Chromosome"/>
</dbReference>
<name>A0ABZ2G0E7_9SPHN</name>
<accession>A0ABZ2G0E7</accession>
<dbReference type="RefSeq" id="WP_338501674.1">
    <property type="nucleotide sequence ID" value="NZ_CP145607.1"/>
</dbReference>
<protein>
    <submittedName>
        <fullName evidence="3">Uncharacterized protein</fullName>
    </submittedName>
</protein>
<evidence type="ECO:0000256" key="2">
    <source>
        <dbReference type="SAM" id="SignalP"/>
    </source>
</evidence>
<keyword evidence="2" id="KW-0732">Signal</keyword>
<gene>
    <name evidence="3" type="ORF">V6R86_02185</name>
</gene>
<feature type="chain" id="PRO_5046213310" evidence="2">
    <location>
        <begin position="27"/>
        <end position="431"/>
    </location>
</feature>
<evidence type="ECO:0000313" key="4">
    <source>
        <dbReference type="Proteomes" id="UP001382935"/>
    </source>
</evidence>
<keyword evidence="4" id="KW-1185">Reference proteome</keyword>
<evidence type="ECO:0000313" key="3">
    <source>
        <dbReference type="EMBL" id="WWM69534.1"/>
    </source>
</evidence>